<evidence type="ECO:0000313" key="1">
    <source>
        <dbReference type="EMBL" id="MPN34488.1"/>
    </source>
</evidence>
<accession>A0A645H665</accession>
<name>A0A645H665_9ZZZZ</name>
<comment type="caution">
    <text evidence="1">The sequence shown here is derived from an EMBL/GenBank/DDBJ whole genome shotgun (WGS) entry which is preliminary data.</text>
</comment>
<dbReference type="AlphaFoldDB" id="A0A645H665"/>
<protein>
    <submittedName>
        <fullName evidence="1">Uncharacterized protein</fullName>
    </submittedName>
</protein>
<sequence>MAEKDILELTQYNTQTEKDRRVLNNTQNMLKVFQAFRKYQMQSGKAFDSPEILYINKKIQEFEDDLLLLNADIPHYQ</sequence>
<gene>
    <name evidence="1" type="ORF">SDC9_181982</name>
</gene>
<reference evidence="1" key="1">
    <citation type="submission" date="2019-08" db="EMBL/GenBank/DDBJ databases">
        <authorList>
            <person name="Kucharzyk K."/>
            <person name="Murdoch R.W."/>
            <person name="Higgins S."/>
            <person name="Loffler F."/>
        </authorList>
    </citation>
    <scope>NUCLEOTIDE SEQUENCE</scope>
</reference>
<proteinExistence type="predicted"/>
<dbReference type="EMBL" id="VSSQ01087554">
    <property type="protein sequence ID" value="MPN34488.1"/>
    <property type="molecule type" value="Genomic_DNA"/>
</dbReference>
<organism evidence="1">
    <name type="scientific">bioreactor metagenome</name>
    <dbReference type="NCBI Taxonomy" id="1076179"/>
    <lineage>
        <taxon>unclassified sequences</taxon>
        <taxon>metagenomes</taxon>
        <taxon>ecological metagenomes</taxon>
    </lineage>
</organism>